<evidence type="ECO:0000313" key="2">
    <source>
        <dbReference type="EMBL" id="KAL0571176.1"/>
    </source>
</evidence>
<organism evidence="2 3">
    <name type="scientific">Marasmius crinis-equi</name>
    <dbReference type="NCBI Taxonomy" id="585013"/>
    <lineage>
        <taxon>Eukaryota</taxon>
        <taxon>Fungi</taxon>
        <taxon>Dikarya</taxon>
        <taxon>Basidiomycota</taxon>
        <taxon>Agaricomycotina</taxon>
        <taxon>Agaricomycetes</taxon>
        <taxon>Agaricomycetidae</taxon>
        <taxon>Agaricales</taxon>
        <taxon>Marasmiineae</taxon>
        <taxon>Marasmiaceae</taxon>
        <taxon>Marasmius</taxon>
    </lineage>
</organism>
<evidence type="ECO:0000256" key="1">
    <source>
        <dbReference type="SAM" id="MobiDB-lite"/>
    </source>
</evidence>
<dbReference type="EMBL" id="JBAHYK010000809">
    <property type="protein sequence ID" value="KAL0571176.1"/>
    <property type="molecule type" value="Genomic_DNA"/>
</dbReference>
<gene>
    <name evidence="2" type="ORF">V5O48_010783</name>
</gene>
<accession>A0ABR3F7G1</accession>
<proteinExistence type="predicted"/>
<sequence>MTTISPTQRKDGQSCPPSATRFQSDFGPVDPKGSSQMSLDQHYMMGEYASLSEYITEFKQLATETEYNNEALLCFFKKGLNPRLRNRVAGVNPELEGLEQYKLVAVRMQNQWSKVQVEVKA</sequence>
<protein>
    <recommendedName>
        <fullName evidence="4">Retrotransposon gag domain-containing protein</fullName>
    </recommendedName>
</protein>
<feature type="region of interest" description="Disordered" evidence="1">
    <location>
        <begin position="1"/>
        <end position="37"/>
    </location>
</feature>
<evidence type="ECO:0008006" key="4">
    <source>
        <dbReference type="Google" id="ProtNLM"/>
    </source>
</evidence>
<dbReference type="Proteomes" id="UP001465976">
    <property type="component" value="Unassembled WGS sequence"/>
</dbReference>
<keyword evidence="3" id="KW-1185">Reference proteome</keyword>
<comment type="caution">
    <text evidence="2">The sequence shown here is derived from an EMBL/GenBank/DDBJ whole genome shotgun (WGS) entry which is preliminary data.</text>
</comment>
<reference evidence="2 3" key="1">
    <citation type="submission" date="2024-02" db="EMBL/GenBank/DDBJ databases">
        <title>A draft genome for the cacao thread blight pathogen Marasmius crinis-equi.</title>
        <authorList>
            <person name="Cohen S.P."/>
            <person name="Baruah I.K."/>
            <person name="Amoako-Attah I."/>
            <person name="Bukari Y."/>
            <person name="Meinhardt L.W."/>
            <person name="Bailey B.A."/>
        </authorList>
    </citation>
    <scope>NUCLEOTIDE SEQUENCE [LARGE SCALE GENOMIC DNA]</scope>
    <source>
        <strain evidence="2 3">GH-76</strain>
    </source>
</reference>
<evidence type="ECO:0000313" key="3">
    <source>
        <dbReference type="Proteomes" id="UP001465976"/>
    </source>
</evidence>
<name>A0ABR3F7G1_9AGAR</name>